<protein>
    <recommendedName>
        <fullName evidence="11">Phosphatase PP2A regulatory subunit A/Splicing factor 3B subunit 1-like HEAT repeat domain-containing protein</fullName>
    </recommendedName>
</protein>
<dbReference type="InterPro" id="IPR038737">
    <property type="entry name" value="SF3b_su1-like"/>
</dbReference>
<evidence type="ECO:0000256" key="7">
    <source>
        <dbReference type="ARBA" id="ARBA00023242"/>
    </source>
</evidence>
<dbReference type="InterPro" id="IPR016024">
    <property type="entry name" value="ARM-type_fold"/>
</dbReference>
<proteinExistence type="inferred from homology"/>
<feature type="compositionally biased region" description="Basic and acidic residues" evidence="10">
    <location>
        <begin position="33"/>
        <end position="57"/>
    </location>
</feature>
<dbReference type="GO" id="GO:0000245">
    <property type="term" value="P:spliceosomal complex assembly"/>
    <property type="evidence" value="ECO:0007669"/>
    <property type="project" value="InterPro"/>
</dbReference>
<dbReference type="OrthoDB" id="438939at2759"/>
<dbReference type="GO" id="GO:0005681">
    <property type="term" value="C:spliceosomal complex"/>
    <property type="evidence" value="ECO:0007669"/>
    <property type="project" value="UniProtKB-KW"/>
</dbReference>
<feature type="repeat" description="HEAT" evidence="9">
    <location>
        <begin position="506"/>
        <end position="544"/>
    </location>
</feature>
<name>A0A8H2ZHW2_9SACH</name>
<dbReference type="Pfam" id="PF22646">
    <property type="entry name" value="PPP2R1A-like_HEAT"/>
    <property type="match status" value="1"/>
</dbReference>
<dbReference type="Proteomes" id="UP000644660">
    <property type="component" value="Unassembled WGS sequence"/>
</dbReference>
<dbReference type="GeneID" id="64859281"/>
<accession>A0A8H2ZHW2</accession>
<comment type="similarity">
    <text evidence="2">Belongs to the SF3B1 family.</text>
</comment>
<evidence type="ECO:0000259" key="11">
    <source>
        <dbReference type="Pfam" id="PF22646"/>
    </source>
</evidence>
<keyword evidence="7" id="KW-0539">Nucleus</keyword>
<dbReference type="GO" id="GO:0003729">
    <property type="term" value="F:mRNA binding"/>
    <property type="evidence" value="ECO:0007669"/>
    <property type="project" value="InterPro"/>
</dbReference>
<keyword evidence="6" id="KW-0508">mRNA splicing</keyword>
<dbReference type="EMBL" id="CAEFZW010000008">
    <property type="protein sequence ID" value="CAB4256209.1"/>
    <property type="molecule type" value="Genomic_DNA"/>
</dbReference>
<comment type="similarity">
    <text evidence="8">Belongs to the phosphatase 2A regulatory subunit A family.</text>
</comment>
<dbReference type="PROSITE" id="PS50077">
    <property type="entry name" value="HEAT_REPEAT"/>
    <property type="match status" value="1"/>
</dbReference>
<evidence type="ECO:0000256" key="8">
    <source>
        <dbReference type="ARBA" id="ARBA00038332"/>
    </source>
</evidence>
<dbReference type="RefSeq" id="XP_041408053.1">
    <property type="nucleotide sequence ID" value="XM_041552119.1"/>
</dbReference>
<evidence type="ECO:0000256" key="5">
    <source>
        <dbReference type="ARBA" id="ARBA00022737"/>
    </source>
</evidence>
<comment type="caution">
    <text evidence="12">The sequence shown here is derived from an EMBL/GenBank/DDBJ whole genome shotgun (WGS) entry which is preliminary data.</text>
</comment>
<evidence type="ECO:0000256" key="4">
    <source>
        <dbReference type="ARBA" id="ARBA00022728"/>
    </source>
</evidence>
<dbReference type="AlphaFoldDB" id="A0A8H2ZHW2"/>
<comment type="subcellular location">
    <subcellularLocation>
        <location evidence="1">Nucleus</location>
    </subcellularLocation>
</comment>
<feature type="domain" description="Phosphatase PP2A regulatory subunit A/Splicing factor 3B subunit 1-like HEAT repeat" evidence="11">
    <location>
        <begin position="743"/>
        <end position="815"/>
    </location>
</feature>
<evidence type="ECO:0000256" key="9">
    <source>
        <dbReference type="PROSITE-ProRule" id="PRU00103"/>
    </source>
</evidence>
<evidence type="ECO:0000256" key="10">
    <source>
        <dbReference type="SAM" id="MobiDB-lite"/>
    </source>
</evidence>
<keyword evidence="3" id="KW-0507">mRNA processing</keyword>
<organism evidence="12 13">
    <name type="scientific">Maudiozyma barnettii</name>
    <dbReference type="NCBI Taxonomy" id="61262"/>
    <lineage>
        <taxon>Eukaryota</taxon>
        <taxon>Fungi</taxon>
        <taxon>Dikarya</taxon>
        <taxon>Ascomycota</taxon>
        <taxon>Saccharomycotina</taxon>
        <taxon>Saccharomycetes</taxon>
        <taxon>Saccharomycetales</taxon>
        <taxon>Saccharomycetaceae</taxon>
        <taxon>Maudiozyma</taxon>
    </lineage>
</organism>
<evidence type="ECO:0000256" key="1">
    <source>
        <dbReference type="ARBA" id="ARBA00004123"/>
    </source>
</evidence>
<keyword evidence="4" id="KW-0747">Spliceosome</keyword>
<feature type="region of interest" description="Disordered" evidence="10">
    <location>
        <begin position="1"/>
        <end position="64"/>
    </location>
</feature>
<evidence type="ECO:0000256" key="3">
    <source>
        <dbReference type="ARBA" id="ARBA00022664"/>
    </source>
</evidence>
<dbReference type="Gene3D" id="1.25.10.10">
    <property type="entry name" value="Leucine-rich Repeat Variant"/>
    <property type="match status" value="4"/>
</dbReference>
<dbReference type="InterPro" id="IPR021133">
    <property type="entry name" value="HEAT_type_2"/>
</dbReference>
<reference evidence="12 13" key="1">
    <citation type="submission" date="2020-05" db="EMBL/GenBank/DDBJ databases">
        <authorList>
            <person name="Casaregola S."/>
            <person name="Devillers H."/>
            <person name="Grondin C."/>
        </authorList>
    </citation>
    <scope>NUCLEOTIDE SEQUENCE [LARGE SCALE GENOMIC DNA]</scope>
    <source>
        <strain evidence="12 13">CLIB 1767</strain>
    </source>
</reference>
<gene>
    <name evidence="12" type="ORF">KABA2_08S05720</name>
</gene>
<keyword evidence="13" id="KW-1185">Reference proteome</keyword>
<dbReference type="PANTHER" id="PTHR12097">
    <property type="entry name" value="SPLICING FACTOR 3B, SUBUNIT 1-RELATED"/>
    <property type="match status" value="1"/>
</dbReference>
<sequence>MSDKGTSYRVGGSYSIPQELKNSILEETTSGNAEEHSDVLQERMKQRTIYNKEDDYHKRRHDLKKKRDIDQVDDQVNETTQIVKRKKKSRWDVQSYVMPEESKATVQEMNEIDNIPSGMNLKYFKASDKIHFQLILKRDSEVNMSEEEQKRYKYLVLLLKVKNGSTQIRRDSMKQLISKCDTFGPKIIFDCTLPILLDRSLEDQERHLLIKFLDRLLFKLGSSLRPFAKDVLAVLSPLLIDEDPTVRVTGRDVISNLASATGLVTMLQVIRPDMENEDDYVRNIAARLLAIISRPLGINNIIPFIDAACHSRNSWRSRHTGIKSIGQISKLFGIAQLPYLNSMMQCVSNGLDDEHTSIRMLTANTIATLAEDSYPYGIESFNIILEPLWRGLRKHRGKMLAAFVRCLASIIPLMDTEYAGYYTEELLHIVSREFYSPDEEMRRAILIVLQKCAKVETVTPRYLREEIGPIFFKNFWNRRVALDKNLNKMVTYTTVVLAEKMGSAYIVEELLKPLRDDSEPFRFMAIHAVDRVVQVVGTTELDSRLESRLIDALLIAFQDQKDGDPVIFRCFGTVAESLGIRMKPFLSPIVSAILNQLRHKDKIIRQNAADLCCILIPVIKECGEIEMINKLNIILYESLGEMYPDVLGSIIKVIGSILSVMDFKVLQPPINQILPSLTPILRNNHKKVQLNTVRLIGCVAHKGPDYIPPKEWLRVCFELLELLKSTHKKTRVAANATFGEIAEAVGPQDVLVVLLNNLKVQERQLRVCTAVAIGIVAKVCGPYTVLPAMMNEYKTPETNVQNGILKAMTFMFEYIGPMSQDYVYFISPLLEDALVDRDLIHRQTAATVVRNIALNCIGVGNEDIFIHLLNLLMPNVFETSPHVIIRILDGLEALNYAVGPGIFMNYIWAGLFHPAKNVRNTFWKLYNKIYVGNTDALVPHYPGLQDEENKIEELDWVL</sequence>
<evidence type="ECO:0000256" key="6">
    <source>
        <dbReference type="ARBA" id="ARBA00023187"/>
    </source>
</evidence>
<dbReference type="InterPro" id="IPR054573">
    <property type="entry name" value="PP2A/SF3B1-like_HEAT"/>
</dbReference>
<dbReference type="InterPro" id="IPR011989">
    <property type="entry name" value="ARM-like"/>
</dbReference>
<evidence type="ECO:0000313" key="13">
    <source>
        <dbReference type="Proteomes" id="UP000644660"/>
    </source>
</evidence>
<dbReference type="SUPFAM" id="SSF48371">
    <property type="entry name" value="ARM repeat"/>
    <property type="match status" value="1"/>
</dbReference>
<keyword evidence="5" id="KW-0677">Repeat</keyword>
<evidence type="ECO:0000256" key="2">
    <source>
        <dbReference type="ARBA" id="ARBA00005754"/>
    </source>
</evidence>
<evidence type="ECO:0000313" key="12">
    <source>
        <dbReference type="EMBL" id="CAB4256209.1"/>
    </source>
</evidence>